<organism>
    <name type="scientific">Branchiostoma floridae</name>
    <name type="common">Florida lancelet</name>
    <name type="synonym">Amphioxus</name>
    <dbReference type="NCBI Taxonomy" id="7739"/>
    <lineage>
        <taxon>Eukaryota</taxon>
        <taxon>Metazoa</taxon>
        <taxon>Chordata</taxon>
        <taxon>Cephalochordata</taxon>
        <taxon>Leptocardii</taxon>
        <taxon>Amphioxiformes</taxon>
        <taxon>Branchiostomatidae</taxon>
        <taxon>Branchiostoma</taxon>
    </lineage>
</organism>
<protein>
    <submittedName>
        <fullName evidence="2">Uncharacterized protein</fullName>
    </submittedName>
</protein>
<name>C3YAR6_BRAFL</name>
<dbReference type="EMBL" id="GG666494">
    <property type="protein sequence ID" value="EEN62814.1"/>
    <property type="molecule type" value="Genomic_DNA"/>
</dbReference>
<reference evidence="2" key="1">
    <citation type="journal article" date="2008" name="Nature">
        <title>The amphioxus genome and the evolution of the chordate karyotype.</title>
        <authorList>
            <consortium name="US DOE Joint Genome Institute (JGI-PGF)"/>
            <person name="Putnam N.H."/>
            <person name="Butts T."/>
            <person name="Ferrier D.E.K."/>
            <person name="Furlong R.F."/>
            <person name="Hellsten U."/>
            <person name="Kawashima T."/>
            <person name="Robinson-Rechavi M."/>
            <person name="Shoguchi E."/>
            <person name="Terry A."/>
            <person name="Yu J.-K."/>
            <person name="Benito-Gutierrez E.L."/>
            <person name="Dubchak I."/>
            <person name="Garcia-Fernandez J."/>
            <person name="Gibson-Brown J.J."/>
            <person name="Grigoriev I.V."/>
            <person name="Horton A.C."/>
            <person name="de Jong P.J."/>
            <person name="Jurka J."/>
            <person name="Kapitonov V.V."/>
            <person name="Kohara Y."/>
            <person name="Kuroki Y."/>
            <person name="Lindquist E."/>
            <person name="Lucas S."/>
            <person name="Osoegawa K."/>
            <person name="Pennacchio L.A."/>
            <person name="Salamov A.A."/>
            <person name="Satou Y."/>
            <person name="Sauka-Spengler T."/>
            <person name="Schmutz J."/>
            <person name="Shin-I T."/>
            <person name="Toyoda A."/>
            <person name="Bronner-Fraser M."/>
            <person name="Fujiyama A."/>
            <person name="Holland L.Z."/>
            <person name="Holland P.W.H."/>
            <person name="Satoh N."/>
            <person name="Rokhsar D.S."/>
        </authorList>
    </citation>
    <scope>NUCLEOTIDE SEQUENCE [LARGE SCALE GENOMIC DNA]</scope>
    <source>
        <strain evidence="2">S238N-H82</strain>
        <tissue evidence="2">Testes</tissue>
    </source>
</reference>
<evidence type="ECO:0000256" key="1">
    <source>
        <dbReference type="SAM" id="MobiDB-lite"/>
    </source>
</evidence>
<gene>
    <name evidence="2" type="ORF">BRAFLDRAFT_82443</name>
</gene>
<proteinExistence type="predicted"/>
<feature type="region of interest" description="Disordered" evidence="1">
    <location>
        <begin position="144"/>
        <end position="167"/>
    </location>
</feature>
<accession>C3YAR6</accession>
<dbReference type="AlphaFoldDB" id="C3YAR6"/>
<evidence type="ECO:0000313" key="2">
    <source>
        <dbReference type="EMBL" id="EEN62814.1"/>
    </source>
</evidence>
<dbReference type="InParanoid" id="C3YAR6"/>
<sequence>MSLLRWGEAGGELVLREGRWGKANGELVLREGRWGADDRELVLREGRYVVEVLKRRNRLLPVTVFSTLAERMVQHGFVWTDSRLVEGDVDHVFKMENTEKDSSSPSSPYGPPVEFGRRHAEFALARRRVSSTKLVDAIACGPWPGQYPGSSPEGSDDELTSFIDGARTDSREEKEMVTQLGRNLKGDASGSFRSGFVSHGFPGDAAHVDMPAFVMEQPEIEHQEEVSQTVRAGAHEETASGVWVLSPEEVLDSNIPSSEVGSVPVLEEGEDEELLRKMLTAHRQGGRMSGSPAVLENTEPTFDVITSIAQEEAEEEEAMKLMTSSPGIPFIPYDQTLKGHDVKLKEDMPIIIQEAGCAIPELCWTNPEEQVLSIPQWLTKQEEKSPSFLTQLLTEHQSLHREHEISQTAIPETDSLYSEEAGAVSPTQLLEEPPPAIVSTVHSEMPAAATDSTDGFMDLLECAEDSHDLISEECDTKRRRMEDTWATVKRVDLVEARTAPGASSPYTDGYRQLQSADRQPAIAPTAAYKLVEELLENAARTRQCDEVSNIVTDNSDTVADDDGVSPQLISSTVLREDKQASYRHCDEVPSVFVNSSHILAGDGDFSPQLSSVHQQFHEEIQAPHPAIATEFALRSPCLQPPPPAVRSTKGSPEGDLSSERVTVIPSAELLTAIAELVGDMTGSGIQPDPKNVSNNQVHTHIAIAVEEEDALCCHGDQVSWDHPPDFSTLRAIWMEDWPVEHRAEHVSENLS</sequence>